<evidence type="ECO:0000313" key="2">
    <source>
        <dbReference type="EMBL" id="KAJ1522464.1"/>
    </source>
</evidence>
<sequence length="161" mass="17835">MMSIRIVVSVYTVAMTHIFYHRHTETVSVFLSRLAEVATRVEESAPLHCKAAWTLSCFCGCHVVCDAIVFIITATSACANLHKAIGAAMQVEPSSPNLVALQSLVLRSYRTIDVELAIVTCHSLVSPISLPVVATVWVKSFVMRMKRQSKPAILRRAEKMY</sequence>
<dbReference type="Proteomes" id="UP001075354">
    <property type="component" value="Chromosome 11"/>
</dbReference>
<accession>A0AAV7XFW2</accession>
<reference evidence="2" key="1">
    <citation type="submission" date="2022-12" db="EMBL/GenBank/DDBJ databases">
        <title>Chromosome-level genome assembly of the bean flower thrips Megalurothrips usitatus.</title>
        <authorList>
            <person name="Ma L."/>
            <person name="Liu Q."/>
            <person name="Li H."/>
            <person name="Cai W."/>
        </authorList>
    </citation>
    <scope>NUCLEOTIDE SEQUENCE</scope>
    <source>
        <strain evidence="2">Cailab_2022a</strain>
    </source>
</reference>
<keyword evidence="1" id="KW-0812">Transmembrane</keyword>
<dbReference type="AlphaFoldDB" id="A0AAV7XFW2"/>
<keyword evidence="1" id="KW-1133">Transmembrane helix</keyword>
<feature type="transmembrane region" description="Helical" evidence="1">
    <location>
        <begin position="116"/>
        <end position="138"/>
    </location>
</feature>
<protein>
    <submittedName>
        <fullName evidence="2">Uncharacterized protein</fullName>
    </submittedName>
</protein>
<dbReference type="EMBL" id="JAPTSV010000011">
    <property type="protein sequence ID" value="KAJ1522464.1"/>
    <property type="molecule type" value="Genomic_DNA"/>
</dbReference>
<proteinExistence type="predicted"/>
<keyword evidence="3" id="KW-1185">Reference proteome</keyword>
<gene>
    <name evidence="2" type="ORF">ONE63_001654</name>
</gene>
<organism evidence="2 3">
    <name type="scientific">Megalurothrips usitatus</name>
    <name type="common">bean blossom thrips</name>
    <dbReference type="NCBI Taxonomy" id="439358"/>
    <lineage>
        <taxon>Eukaryota</taxon>
        <taxon>Metazoa</taxon>
        <taxon>Ecdysozoa</taxon>
        <taxon>Arthropoda</taxon>
        <taxon>Hexapoda</taxon>
        <taxon>Insecta</taxon>
        <taxon>Pterygota</taxon>
        <taxon>Neoptera</taxon>
        <taxon>Paraneoptera</taxon>
        <taxon>Thysanoptera</taxon>
        <taxon>Terebrantia</taxon>
        <taxon>Thripoidea</taxon>
        <taxon>Thripidae</taxon>
        <taxon>Megalurothrips</taxon>
    </lineage>
</organism>
<name>A0AAV7XFW2_9NEOP</name>
<comment type="caution">
    <text evidence="2">The sequence shown here is derived from an EMBL/GenBank/DDBJ whole genome shotgun (WGS) entry which is preliminary data.</text>
</comment>
<evidence type="ECO:0000313" key="3">
    <source>
        <dbReference type="Proteomes" id="UP001075354"/>
    </source>
</evidence>
<evidence type="ECO:0000256" key="1">
    <source>
        <dbReference type="SAM" id="Phobius"/>
    </source>
</evidence>
<keyword evidence="1" id="KW-0472">Membrane</keyword>